<keyword evidence="3" id="KW-0547">Nucleotide-binding</keyword>
<dbReference type="GO" id="GO:0006576">
    <property type="term" value="P:biogenic amine metabolic process"/>
    <property type="evidence" value="ECO:0007669"/>
    <property type="project" value="UniProtKB-ARBA"/>
</dbReference>
<comment type="similarity">
    <text evidence="1 5 6">Belongs to the glutamine synthetase family.</text>
</comment>
<evidence type="ECO:0000256" key="5">
    <source>
        <dbReference type="PROSITE-ProRule" id="PRU01331"/>
    </source>
</evidence>
<dbReference type="InterPro" id="IPR014746">
    <property type="entry name" value="Gln_synth/guanido_kin_cat_dom"/>
</dbReference>
<dbReference type="GO" id="GO:0042402">
    <property type="term" value="P:biogenic amine catabolic process"/>
    <property type="evidence" value="ECO:0007669"/>
    <property type="project" value="UniProtKB-ARBA"/>
</dbReference>
<evidence type="ECO:0000256" key="4">
    <source>
        <dbReference type="ARBA" id="ARBA00022840"/>
    </source>
</evidence>
<gene>
    <name evidence="8" type="ORF">PPSIR1_28433</name>
</gene>
<name>A6FZV9_9BACT</name>
<dbReference type="eggNOG" id="COG0174">
    <property type="taxonomic scope" value="Bacteria"/>
</dbReference>
<evidence type="ECO:0000313" key="8">
    <source>
        <dbReference type="EMBL" id="EDM80915.1"/>
    </source>
</evidence>
<dbReference type="SUPFAM" id="SSF54368">
    <property type="entry name" value="Glutamine synthetase, N-terminal domain"/>
    <property type="match status" value="1"/>
</dbReference>
<dbReference type="AlphaFoldDB" id="A6FZV9"/>
<dbReference type="GO" id="GO:0006542">
    <property type="term" value="P:glutamine biosynthetic process"/>
    <property type="evidence" value="ECO:0007669"/>
    <property type="project" value="InterPro"/>
</dbReference>
<dbReference type="Pfam" id="PF00120">
    <property type="entry name" value="Gln-synt_C"/>
    <property type="match status" value="1"/>
</dbReference>
<evidence type="ECO:0000313" key="9">
    <source>
        <dbReference type="Proteomes" id="UP000005801"/>
    </source>
</evidence>
<dbReference type="GO" id="GO:0004356">
    <property type="term" value="F:glutamine synthetase activity"/>
    <property type="evidence" value="ECO:0007669"/>
    <property type="project" value="InterPro"/>
</dbReference>
<dbReference type="Gene3D" id="3.10.20.70">
    <property type="entry name" value="Glutamine synthetase, N-terminal domain"/>
    <property type="match status" value="1"/>
</dbReference>
<proteinExistence type="inferred from homology"/>
<dbReference type="SUPFAM" id="SSF55931">
    <property type="entry name" value="Glutamine synthetase/guanido kinase"/>
    <property type="match status" value="1"/>
</dbReference>
<dbReference type="InterPro" id="IPR008146">
    <property type="entry name" value="Gln_synth_cat_dom"/>
</dbReference>
<dbReference type="Gene3D" id="3.30.590.10">
    <property type="entry name" value="Glutamine synthetase/guanido kinase, catalytic domain"/>
    <property type="match status" value="1"/>
</dbReference>
<evidence type="ECO:0000256" key="1">
    <source>
        <dbReference type="ARBA" id="ARBA00009897"/>
    </source>
</evidence>
<keyword evidence="4" id="KW-0067">ATP-binding</keyword>
<comment type="caution">
    <text evidence="8">The sequence shown here is derived from an EMBL/GenBank/DDBJ whole genome shotgun (WGS) entry which is preliminary data.</text>
</comment>
<dbReference type="SMART" id="SM01230">
    <property type="entry name" value="Gln-synt_C"/>
    <property type="match status" value="1"/>
</dbReference>
<organism evidence="8 9">
    <name type="scientific">Plesiocystis pacifica SIR-1</name>
    <dbReference type="NCBI Taxonomy" id="391625"/>
    <lineage>
        <taxon>Bacteria</taxon>
        <taxon>Pseudomonadati</taxon>
        <taxon>Myxococcota</taxon>
        <taxon>Polyangia</taxon>
        <taxon>Nannocystales</taxon>
        <taxon>Nannocystaceae</taxon>
        <taxon>Plesiocystis</taxon>
    </lineage>
</organism>
<evidence type="ECO:0000256" key="6">
    <source>
        <dbReference type="RuleBase" id="RU000384"/>
    </source>
</evidence>
<dbReference type="STRING" id="391625.PPSIR1_28433"/>
<evidence type="ECO:0000256" key="2">
    <source>
        <dbReference type="ARBA" id="ARBA00022598"/>
    </source>
</evidence>
<dbReference type="RefSeq" id="WP_006970008.1">
    <property type="nucleotide sequence ID" value="NZ_ABCS01000007.1"/>
</dbReference>
<protein>
    <submittedName>
        <fullName evidence="8">Glutamine synthetase</fullName>
    </submittedName>
</protein>
<keyword evidence="9" id="KW-1185">Reference proteome</keyword>
<dbReference type="InterPro" id="IPR036651">
    <property type="entry name" value="Gln_synt_N_sf"/>
</dbReference>
<keyword evidence="2" id="KW-0436">Ligase</keyword>
<evidence type="ECO:0000259" key="7">
    <source>
        <dbReference type="PROSITE" id="PS51987"/>
    </source>
</evidence>
<feature type="domain" description="GS catalytic" evidence="7">
    <location>
        <begin position="115"/>
        <end position="451"/>
    </location>
</feature>
<sequence>MQFDSPEALFTYLDQETIRFFKIGVFDIDGVFRGKYVNRDKFESAVRKGFGFCDVVLGWDSQDQLYDNTEVSGWHTGYRDAPVELDLNSVRKLPFEDDTILLLGQFSGDYEAVCPRRVLERVVAKAEAMGFHPRAALEYEFFLFQETPESAREKNYTNLTPLTPGMFGYSMLRSGVHAELYHELLETMEALECPIEGLHTETGPGVLEAALRHDMARAAADKAALFKTYTKVVAQRMGLLATFMSKWSNDYPGQSGHIHVSLEDAEGNNVFADPSRPGGLSETMEHFIAGQVTLMPQLLPMICSTVNAYRRLVPGMWAPTHANWGVENRTTAIRVIPGGKSTRSEYRVGPADANPHLALAAAIASGLWGIENRVKPPAACEGNAYENPGEETVPLPGTLGEAARLFKNSKVARDLFGDVFVDHFAATREWEDREARKFVTDWDKARYFEII</sequence>
<dbReference type="EMBL" id="ABCS01000007">
    <property type="protein sequence ID" value="EDM80915.1"/>
    <property type="molecule type" value="Genomic_DNA"/>
</dbReference>
<dbReference type="OrthoDB" id="9807095at2"/>
<dbReference type="PROSITE" id="PS51987">
    <property type="entry name" value="GS_CATALYTIC"/>
    <property type="match status" value="1"/>
</dbReference>
<accession>A6FZV9</accession>
<dbReference type="FunFam" id="3.30.590.10:FF:000005">
    <property type="entry name" value="Probable glutamine synthetase"/>
    <property type="match status" value="1"/>
</dbReference>
<dbReference type="PANTHER" id="PTHR43785">
    <property type="entry name" value="GAMMA-GLUTAMYLPUTRESCINE SYNTHETASE"/>
    <property type="match status" value="1"/>
</dbReference>
<dbReference type="GO" id="GO:0005524">
    <property type="term" value="F:ATP binding"/>
    <property type="evidence" value="ECO:0007669"/>
    <property type="project" value="UniProtKB-KW"/>
</dbReference>
<evidence type="ECO:0000256" key="3">
    <source>
        <dbReference type="ARBA" id="ARBA00022741"/>
    </source>
</evidence>
<dbReference type="Proteomes" id="UP000005801">
    <property type="component" value="Unassembled WGS sequence"/>
</dbReference>
<dbReference type="PANTHER" id="PTHR43785:SF12">
    <property type="entry name" value="TYPE-1 GLUTAMINE SYNTHETASE 2"/>
    <property type="match status" value="1"/>
</dbReference>
<reference evidence="8 9" key="1">
    <citation type="submission" date="2007-06" db="EMBL/GenBank/DDBJ databases">
        <authorList>
            <person name="Shimkets L."/>
            <person name="Ferriera S."/>
            <person name="Johnson J."/>
            <person name="Kravitz S."/>
            <person name="Beeson K."/>
            <person name="Sutton G."/>
            <person name="Rogers Y.-H."/>
            <person name="Friedman R."/>
            <person name="Frazier M."/>
            <person name="Venter J.C."/>
        </authorList>
    </citation>
    <scope>NUCLEOTIDE SEQUENCE [LARGE SCALE GENOMIC DNA]</scope>
    <source>
        <strain evidence="8 9">SIR-1</strain>
    </source>
</reference>